<evidence type="ECO:0008006" key="3">
    <source>
        <dbReference type="Google" id="ProtNLM"/>
    </source>
</evidence>
<dbReference type="Proteomes" id="UP000186744">
    <property type="component" value="Unassembled WGS sequence"/>
</dbReference>
<gene>
    <name evidence="1" type="ORF">SAMN05421786_11551</name>
</gene>
<name>A0A1N7QS05_9FLAO</name>
<dbReference type="STRING" id="373668.SAMN05421786_11551"/>
<sequence>MEVTIRNNQSLLDIAIQYTGNIGNSVYIAKFNNLAPSEQLSSGTVIKIPDDIVIEKTMVDYFKIRQHPPIATRSSNEVQIKPLEGINYWEIEETFEVQ</sequence>
<dbReference type="EMBL" id="FTOL01000015">
    <property type="protein sequence ID" value="SIT25663.1"/>
    <property type="molecule type" value="Genomic_DNA"/>
</dbReference>
<accession>A0A1N7QS05</accession>
<dbReference type="OrthoDB" id="1100373at2"/>
<evidence type="ECO:0000313" key="1">
    <source>
        <dbReference type="EMBL" id="SIT25663.1"/>
    </source>
</evidence>
<dbReference type="RefSeq" id="WP_076554180.1">
    <property type="nucleotide sequence ID" value="NZ_FTOL01000015.1"/>
</dbReference>
<keyword evidence="2" id="KW-1185">Reference proteome</keyword>
<organism evidence="1 2">
    <name type="scientific">Chryseobacterium ureilyticum</name>
    <dbReference type="NCBI Taxonomy" id="373668"/>
    <lineage>
        <taxon>Bacteria</taxon>
        <taxon>Pseudomonadati</taxon>
        <taxon>Bacteroidota</taxon>
        <taxon>Flavobacteriia</taxon>
        <taxon>Flavobacteriales</taxon>
        <taxon>Weeksellaceae</taxon>
        <taxon>Chryseobacterium group</taxon>
        <taxon>Chryseobacterium</taxon>
    </lineage>
</organism>
<protein>
    <recommendedName>
        <fullName evidence="3">LysM domain-containing protein</fullName>
    </recommendedName>
</protein>
<proteinExistence type="predicted"/>
<reference evidence="2" key="1">
    <citation type="submission" date="2017-01" db="EMBL/GenBank/DDBJ databases">
        <authorList>
            <person name="Varghese N."/>
            <person name="Submissions S."/>
        </authorList>
    </citation>
    <scope>NUCLEOTIDE SEQUENCE [LARGE SCALE GENOMIC DNA]</scope>
    <source>
        <strain evidence="2">DSM 18017</strain>
    </source>
</reference>
<evidence type="ECO:0000313" key="2">
    <source>
        <dbReference type="Proteomes" id="UP000186744"/>
    </source>
</evidence>
<dbReference type="AlphaFoldDB" id="A0A1N7QS05"/>